<evidence type="ECO:0000256" key="2">
    <source>
        <dbReference type="SAM" id="Phobius"/>
    </source>
</evidence>
<reference evidence="3 4" key="1">
    <citation type="journal article" date="2015" name="Sci. Rep.">
        <title>Chromosome-level genome map provides insights into diverse defense mechanisms in the medicinal fungus Ganoderma sinense.</title>
        <authorList>
            <person name="Zhu Y."/>
            <person name="Xu J."/>
            <person name="Sun C."/>
            <person name="Zhou S."/>
            <person name="Xu H."/>
            <person name="Nelson D.R."/>
            <person name="Qian J."/>
            <person name="Song J."/>
            <person name="Luo H."/>
            <person name="Xiang L."/>
            <person name="Li Y."/>
            <person name="Xu Z."/>
            <person name="Ji A."/>
            <person name="Wang L."/>
            <person name="Lu S."/>
            <person name="Hayward A."/>
            <person name="Sun W."/>
            <person name="Li X."/>
            <person name="Schwartz D.C."/>
            <person name="Wang Y."/>
            <person name="Chen S."/>
        </authorList>
    </citation>
    <scope>NUCLEOTIDE SEQUENCE [LARGE SCALE GENOMIC DNA]</scope>
    <source>
        <strain evidence="3 4">ZZ0214-1</strain>
    </source>
</reference>
<protein>
    <recommendedName>
        <fullName evidence="5">Mid2 domain-containing protein</fullName>
    </recommendedName>
</protein>
<dbReference type="STRING" id="1077348.A0A2G8RYV5"/>
<dbReference type="OrthoDB" id="3270641at2759"/>
<comment type="caution">
    <text evidence="3">The sequence shown here is derived from an EMBL/GenBank/DDBJ whole genome shotgun (WGS) entry which is preliminary data.</text>
</comment>
<evidence type="ECO:0008006" key="5">
    <source>
        <dbReference type="Google" id="ProtNLM"/>
    </source>
</evidence>
<accession>A0A2G8RYV5</accession>
<feature type="region of interest" description="Disordered" evidence="1">
    <location>
        <begin position="155"/>
        <end position="182"/>
    </location>
</feature>
<organism evidence="3 4">
    <name type="scientific">Ganoderma sinense ZZ0214-1</name>
    <dbReference type="NCBI Taxonomy" id="1077348"/>
    <lineage>
        <taxon>Eukaryota</taxon>
        <taxon>Fungi</taxon>
        <taxon>Dikarya</taxon>
        <taxon>Basidiomycota</taxon>
        <taxon>Agaricomycotina</taxon>
        <taxon>Agaricomycetes</taxon>
        <taxon>Polyporales</taxon>
        <taxon>Polyporaceae</taxon>
        <taxon>Ganoderma</taxon>
    </lineage>
</organism>
<evidence type="ECO:0000313" key="3">
    <source>
        <dbReference type="EMBL" id="PIL26701.1"/>
    </source>
</evidence>
<evidence type="ECO:0000256" key="1">
    <source>
        <dbReference type="SAM" id="MobiDB-lite"/>
    </source>
</evidence>
<keyword evidence="4" id="KW-1185">Reference proteome</keyword>
<gene>
    <name evidence="3" type="ORF">GSI_11228</name>
</gene>
<sequence>MNALPNASDPITFANISFALDGETMGHFLRAPDASSEVLYNQLVYANASLADGLHTLVMPVSASGSNASLMFFDYLLYTTEAEATTSATTASMTAGIPIPSSVTTPSASSSSIASSAHAPTAAIVGGVVGGIALLLAAAVLLFLVSRHCRRQARPPTAERSGFVFPDAPARSTSTTTSEPCIRPLSIDLSSNAATVAGPSLAPGSESPTLVPPLSGSSSSRAFEAKREAEFRRRINIEASSSSLAQRRRDTPWDPEEERVDSEAGRSVTSEVSAGAVQELQGEIAALRDVLSAMTMAAAGTVTPRGWG</sequence>
<keyword evidence="2" id="KW-1133">Transmembrane helix</keyword>
<evidence type="ECO:0000313" key="4">
    <source>
        <dbReference type="Proteomes" id="UP000230002"/>
    </source>
</evidence>
<keyword evidence="2" id="KW-0472">Membrane</keyword>
<dbReference type="Proteomes" id="UP000230002">
    <property type="component" value="Unassembled WGS sequence"/>
</dbReference>
<feature type="region of interest" description="Disordered" evidence="1">
    <location>
        <begin position="242"/>
        <end position="273"/>
    </location>
</feature>
<dbReference type="AlphaFoldDB" id="A0A2G8RYV5"/>
<keyword evidence="2" id="KW-0812">Transmembrane</keyword>
<feature type="region of interest" description="Disordered" evidence="1">
    <location>
        <begin position="198"/>
        <end position="219"/>
    </location>
</feature>
<feature type="transmembrane region" description="Helical" evidence="2">
    <location>
        <begin position="122"/>
        <end position="145"/>
    </location>
</feature>
<name>A0A2G8RYV5_9APHY</name>
<proteinExistence type="predicted"/>
<dbReference type="EMBL" id="AYKW01000040">
    <property type="protein sequence ID" value="PIL26701.1"/>
    <property type="molecule type" value="Genomic_DNA"/>
</dbReference>